<reference evidence="1 2" key="1">
    <citation type="submission" date="2018-11" db="EMBL/GenBank/DDBJ databases">
        <title>Trebonia kvetii gen.nov., sp.nov., a novel acidophilic actinobacterium, and proposal of the new actinobacterial family Treboniaceae fam. nov.</title>
        <authorList>
            <person name="Rapoport D."/>
            <person name="Sagova-Mareckova M."/>
            <person name="Sedlacek I."/>
            <person name="Provaznik J."/>
            <person name="Kralova S."/>
            <person name="Pavlinic D."/>
            <person name="Benes V."/>
            <person name="Kopecky J."/>
        </authorList>
    </citation>
    <scope>NUCLEOTIDE SEQUENCE [LARGE SCALE GENOMIC DNA]</scope>
    <source>
        <strain evidence="1 2">15Tr583</strain>
    </source>
</reference>
<dbReference type="AlphaFoldDB" id="A0A6P2BSD6"/>
<evidence type="ECO:0000313" key="2">
    <source>
        <dbReference type="Proteomes" id="UP000460272"/>
    </source>
</evidence>
<sequence>MELTMTPNHDPLPAVLDQLAACRDQHTALDTRETAHHAALAAQLDQLAGMITTISRTLAEDTAALARLDALDRQVTELTHRLTTAEHSGGDGYRPRPAPPWWRLAGDERRTPLTELREWVDRVYRPGYGHLAAPLGPCWPEHDLCLYGLDIASQLWAALYLGGARDTSVLSAQAEYQARILPALAAQLAAETTRCGHHPPAGYPRSMA</sequence>
<comment type="caution">
    <text evidence="1">The sequence shown here is derived from an EMBL/GenBank/DDBJ whole genome shotgun (WGS) entry which is preliminary data.</text>
</comment>
<dbReference type="Proteomes" id="UP000460272">
    <property type="component" value="Unassembled WGS sequence"/>
</dbReference>
<organism evidence="1 2">
    <name type="scientific">Trebonia kvetii</name>
    <dbReference type="NCBI Taxonomy" id="2480626"/>
    <lineage>
        <taxon>Bacteria</taxon>
        <taxon>Bacillati</taxon>
        <taxon>Actinomycetota</taxon>
        <taxon>Actinomycetes</taxon>
        <taxon>Streptosporangiales</taxon>
        <taxon>Treboniaceae</taxon>
        <taxon>Trebonia</taxon>
    </lineage>
</organism>
<protein>
    <submittedName>
        <fullName evidence="1">Uncharacterized protein</fullName>
    </submittedName>
</protein>
<evidence type="ECO:0000313" key="1">
    <source>
        <dbReference type="EMBL" id="TVZ00183.1"/>
    </source>
</evidence>
<dbReference type="EMBL" id="RPFW01000010">
    <property type="protein sequence ID" value="TVZ00183.1"/>
    <property type="molecule type" value="Genomic_DNA"/>
</dbReference>
<accession>A0A6P2BSD6</accession>
<proteinExistence type="predicted"/>
<name>A0A6P2BSD6_9ACTN</name>
<dbReference type="RefSeq" id="WP_145861830.1">
    <property type="nucleotide sequence ID" value="NZ_RPFW01000010.1"/>
</dbReference>
<gene>
    <name evidence="1" type="ORF">EAS64_39750</name>
</gene>
<keyword evidence="2" id="KW-1185">Reference proteome</keyword>